<protein>
    <submittedName>
        <fullName evidence="20">Desmocollin-1</fullName>
    </submittedName>
</protein>
<dbReference type="GO" id="GO:0005509">
    <property type="term" value="F:calcium ion binding"/>
    <property type="evidence" value="ECO:0007669"/>
    <property type="project" value="UniProtKB-UniRule"/>
</dbReference>
<dbReference type="PRINTS" id="PR00205">
    <property type="entry name" value="CADHERIN"/>
</dbReference>
<organism evidence="19 20">
    <name type="scientific">Chrysochloris asiatica</name>
    <name type="common">Cape golden mole</name>
    <dbReference type="NCBI Taxonomy" id="185453"/>
    <lineage>
        <taxon>Eukaryota</taxon>
        <taxon>Metazoa</taxon>
        <taxon>Chordata</taxon>
        <taxon>Craniata</taxon>
        <taxon>Vertebrata</taxon>
        <taxon>Euteleostomi</taxon>
        <taxon>Mammalia</taxon>
        <taxon>Eutheria</taxon>
        <taxon>Afrotheria</taxon>
        <taxon>Chrysochloridae</taxon>
        <taxon>Chrysochlorinae</taxon>
        <taxon>Chrysochloris</taxon>
    </lineage>
</organism>
<feature type="domain" description="Cadherin" evidence="18">
    <location>
        <begin position="276"/>
        <end position="387"/>
    </location>
</feature>
<evidence type="ECO:0000256" key="9">
    <source>
        <dbReference type="ARBA" id="ARBA00022949"/>
    </source>
</evidence>
<dbReference type="PRINTS" id="PR01818">
    <property type="entry name" value="DESMOCADHERN"/>
</dbReference>
<evidence type="ECO:0000256" key="12">
    <source>
        <dbReference type="ARBA" id="ARBA00023180"/>
    </source>
</evidence>
<evidence type="ECO:0000256" key="11">
    <source>
        <dbReference type="ARBA" id="ARBA00023136"/>
    </source>
</evidence>
<dbReference type="GO" id="GO:0030057">
    <property type="term" value="C:desmosome"/>
    <property type="evidence" value="ECO:0007669"/>
    <property type="project" value="UniProtKB-SubCell"/>
</dbReference>
<dbReference type="Proteomes" id="UP000504623">
    <property type="component" value="Unplaced"/>
</dbReference>
<name>A0A9B0WGR3_CHRAS</name>
<evidence type="ECO:0000259" key="18">
    <source>
        <dbReference type="PROSITE" id="PS50268"/>
    </source>
</evidence>
<feature type="domain" description="Cadherin" evidence="18">
    <location>
        <begin position="168"/>
        <end position="275"/>
    </location>
</feature>
<dbReference type="PRINTS" id="PR01820">
    <property type="entry name" value="DESMOCOLLIN"/>
</dbReference>
<evidence type="ECO:0000256" key="3">
    <source>
        <dbReference type="ARBA" id="ARBA00022475"/>
    </source>
</evidence>
<keyword evidence="19" id="KW-1185">Reference proteome</keyword>
<dbReference type="PROSITE" id="PS50268">
    <property type="entry name" value="CADHERIN_2"/>
    <property type="match status" value="5"/>
</dbReference>
<dbReference type="CTD" id="1823"/>
<dbReference type="PANTHER" id="PTHR24025:SF8">
    <property type="entry name" value="DESMOCOLLIN-1"/>
    <property type="match status" value="1"/>
</dbReference>
<dbReference type="CDD" id="cd11304">
    <property type="entry name" value="Cadherin_repeat"/>
    <property type="match status" value="4"/>
</dbReference>
<dbReference type="Pfam" id="PF01049">
    <property type="entry name" value="CADH_Y-type_LIR"/>
    <property type="match status" value="1"/>
</dbReference>
<evidence type="ECO:0000313" key="19">
    <source>
        <dbReference type="Proteomes" id="UP000504623"/>
    </source>
</evidence>
<dbReference type="InterPro" id="IPR027397">
    <property type="entry name" value="Catenin-bd_sf"/>
</dbReference>
<feature type="domain" description="Cadherin" evidence="18">
    <location>
        <begin position="388"/>
        <end position="509"/>
    </location>
</feature>
<evidence type="ECO:0000256" key="16">
    <source>
        <dbReference type="SAM" id="MobiDB-lite"/>
    </source>
</evidence>
<dbReference type="Pfam" id="PF00028">
    <property type="entry name" value="Cadherin"/>
    <property type="match status" value="4"/>
</dbReference>
<dbReference type="FunFam" id="2.60.40.60:FF:000027">
    <property type="entry name" value="Cadherin 2"/>
    <property type="match status" value="1"/>
</dbReference>
<evidence type="ECO:0000256" key="17">
    <source>
        <dbReference type="SAM" id="Phobius"/>
    </source>
</evidence>
<keyword evidence="11 17" id="KW-0472">Membrane</keyword>
<keyword evidence="3" id="KW-1003">Cell membrane</keyword>
<dbReference type="SMART" id="SM01055">
    <property type="entry name" value="Cadherin_pro"/>
    <property type="match status" value="1"/>
</dbReference>
<evidence type="ECO:0000256" key="2">
    <source>
        <dbReference type="ARBA" id="ARBA00004568"/>
    </source>
</evidence>
<dbReference type="Gene3D" id="2.60.40.60">
    <property type="entry name" value="Cadherins"/>
    <property type="match status" value="6"/>
</dbReference>
<dbReference type="GO" id="GO:0005886">
    <property type="term" value="C:plasma membrane"/>
    <property type="evidence" value="ECO:0007669"/>
    <property type="project" value="UniProtKB-SubCell"/>
</dbReference>
<keyword evidence="4" id="KW-0165">Cleavage on pair of basic residues</keyword>
<feature type="region of interest" description="Disordered" evidence="16">
    <location>
        <begin position="1"/>
        <end position="27"/>
    </location>
</feature>
<proteinExistence type="predicted"/>
<dbReference type="InterPro" id="IPR002126">
    <property type="entry name" value="Cadherin-like_dom"/>
</dbReference>
<dbReference type="InterPro" id="IPR014868">
    <property type="entry name" value="Cadherin_pro_dom"/>
</dbReference>
<dbReference type="PANTHER" id="PTHR24025">
    <property type="entry name" value="DESMOGLEIN FAMILY MEMBER"/>
    <property type="match status" value="1"/>
</dbReference>
<dbReference type="FunFam" id="4.10.900.10:FF:000005">
    <property type="entry name" value="Desmocollin 2"/>
    <property type="match status" value="1"/>
</dbReference>
<sequence>MGRLNDRFIPQEGPSQMRKPSDDKCPSSRPLHYLTSPLHSKDTKMLPMSCDKLDVLILFCDACKKISLRVPSHLQAETLVGKVNLEECLKSATHFLSSDPGFRILEDGSIYTTDDLILSSKRKSFFILLSDSQKEEQIEIELVLASRENKAHKKRHTKDTGLKRSKRRWAPIPCSLMENSLGPFPQHIQQIQSDTAQNYTIFYSISGPGVDKEPFNLFYIDRDTGDMFCTRSIDREQYQQFSLYGYATTSDGYAPEYPLPIVIVIEDDNDNAPYFENKLTTFSVPENCRIGTSIGQVTAIDNDEPDTLHTRLRYRILQQIPDHPKHFSIHPETGVITAATPFLDRELCDTYKIIMEVRDMGGQPFGLFNTGTITISLLDENDNSPMFTETSYFAEVEENRINVEILRMKVFDKDLPNTPHSKAVYTILKGNENGNFKISTDPNTNEAVLCVVKALNYEVHRQVILQVGVLNEAQFSKAANSQAPTMCTTTVTVKIKDSDEGPECQPPVKVIQSKDSLAPGTELLGYKAMDPESRSSEGLRYTKIGDEDNWFEINELTGDLKTVKTLDRESKFVKNDQYNISVIARDADGRSCTGTLVVLLEDENDHSPEIDKELTICRHDKEYAVLEPFDRDGPDNGPPFQFLLDNSASRLWSLESKDGNTAILRERNPLDYNYYSVPIQIKDRHGLSAKHVLSVRVCDCTIPSDCRMTAKRDRDIEMSNVILGKWAILAMVLGSALLLCILFTCFCVTAKKTVKKCFPEDVAQQNLIVSNTEGPGEEVMESNIRLPTQTSNICDTSLSVGGLCGQGIKTQQSFEMVKGGYTLESNKGGGHQTLESSKGVGQGVTDTGRYAYTDWHSFTQPRLGEKVYLCGQAEEHKHSEDYIRSYNYEGKGSVAGSVGCCSDRQEEEGLEFLDHLEPKFRTLAKTCVKQ</sequence>
<dbReference type="InterPro" id="IPR020894">
    <property type="entry name" value="Cadherin_CS"/>
</dbReference>
<evidence type="ECO:0000313" key="20">
    <source>
        <dbReference type="RefSeq" id="XP_006835188.1"/>
    </source>
</evidence>
<evidence type="ECO:0000256" key="1">
    <source>
        <dbReference type="ARBA" id="ARBA00004251"/>
    </source>
</evidence>
<evidence type="ECO:0000256" key="5">
    <source>
        <dbReference type="ARBA" id="ARBA00022692"/>
    </source>
</evidence>
<evidence type="ECO:0000256" key="13">
    <source>
        <dbReference type="PROSITE-ProRule" id="PRU00043"/>
    </source>
</evidence>
<dbReference type="FunFam" id="2.60.40.60:FF:000091">
    <property type="entry name" value="Desmocollin 1"/>
    <property type="match status" value="1"/>
</dbReference>
<evidence type="ECO:0000256" key="8">
    <source>
        <dbReference type="ARBA" id="ARBA00022889"/>
    </source>
</evidence>
<feature type="transmembrane region" description="Helical" evidence="17">
    <location>
        <begin position="726"/>
        <end position="748"/>
    </location>
</feature>
<accession>A0A9B0WGR3</accession>
<keyword evidence="9" id="KW-0965">Cell junction</keyword>
<dbReference type="SUPFAM" id="SSF49313">
    <property type="entry name" value="Cadherin-like"/>
    <property type="match status" value="6"/>
</dbReference>
<dbReference type="GO" id="GO:0007156">
    <property type="term" value="P:homophilic cell adhesion via plasma membrane adhesion molecules"/>
    <property type="evidence" value="ECO:0007669"/>
    <property type="project" value="InterPro"/>
</dbReference>
<dbReference type="FunFam" id="2.60.40.60:FF:000011">
    <property type="entry name" value="Cadherin 1"/>
    <property type="match status" value="1"/>
</dbReference>
<dbReference type="InterPro" id="IPR050971">
    <property type="entry name" value="Cadherin-domain_protein"/>
</dbReference>
<keyword evidence="8 14" id="KW-0130">Cell adhesion</keyword>
<comment type="function">
    <text evidence="15">A component of desmosome cell-cell junctions which are required for positive regulation of cellular adhesion. Involved in the interaction of plaque proteins and intermediate filaments mediating cell-cell adhesion.</text>
</comment>
<keyword evidence="7 13" id="KW-0106">Calcium</keyword>
<dbReference type="AlphaFoldDB" id="A0A9B0WGR3"/>
<dbReference type="FunFam" id="2.60.40.60:FF:000019">
    <property type="entry name" value="Cadherin 2"/>
    <property type="match status" value="1"/>
</dbReference>
<dbReference type="InterPro" id="IPR000233">
    <property type="entry name" value="Cadherin_Y-type_LIR"/>
</dbReference>
<keyword evidence="10 17" id="KW-1133">Transmembrane helix</keyword>
<dbReference type="RefSeq" id="XP_006835188.1">
    <property type="nucleotide sequence ID" value="XM_006835125.1"/>
</dbReference>
<feature type="domain" description="Cadherin" evidence="18">
    <location>
        <begin position="630"/>
        <end position="705"/>
    </location>
</feature>
<gene>
    <name evidence="20" type="primary">DSC1</name>
</gene>
<evidence type="ECO:0000256" key="6">
    <source>
        <dbReference type="ARBA" id="ARBA00022737"/>
    </source>
</evidence>
<dbReference type="OrthoDB" id="6079678at2759"/>
<evidence type="ECO:0000256" key="14">
    <source>
        <dbReference type="RuleBase" id="RU003318"/>
    </source>
</evidence>
<dbReference type="InterPro" id="IPR009122">
    <property type="entry name" value="Desmosomal_cadherin"/>
</dbReference>
<keyword evidence="5 14" id="KW-0812">Transmembrane</keyword>
<reference evidence="20" key="1">
    <citation type="submission" date="2025-08" db="UniProtKB">
        <authorList>
            <consortium name="RefSeq"/>
        </authorList>
    </citation>
    <scope>IDENTIFICATION</scope>
    <source>
        <tissue evidence="20">Spleen</tissue>
    </source>
</reference>
<dbReference type="FunFam" id="2.60.40.60:FF:000031">
    <property type="entry name" value="Cadherin 3"/>
    <property type="match status" value="1"/>
</dbReference>
<evidence type="ECO:0000256" key="10">
    <source>
        <dbReference type="ARBA" id="ARBA00022989"/>
    </source>
</evidence>
<dbReference type="GeneID" id="102839772"/>
<keyword evidence="12" id="KW-0325">Glycoprotein</keyword>
<dbReference type="Gene3D" id="4.10.900.10">
    <property type="entry name" value="TCF3-CBD (Catenin binding domain)"/>
    <property type="match status" value="1"/>
</dbReference>
<dbReference type="InterPro" id="IPR015919">
    <property type="entry name" value="Cadherin-like_sf"/>
</dbReference>
<evidence type="ECO:0000256" key="4">
    <source>
        <dbReference type="ARBA" id="ARBA00022685"/>
    </source>
</evidence>
<keyword evidence="6" id="KW-0677">Repeat</keyword>
<dbReference type="FunFam" id="2.60.40.60:FF:000096">
    <property type="entry name" value="Desmocollin 2"/>
    <property type="match status" value="1"/>
</dbReference>
<evidence type="ECO:0000256" key="7">
    <source>
        <dbReference type="ARBA" id="ARBA00022837"/>
    </source>
</evidence>
<dbReference type="Pfam" id="PF08758">
    <property type="entry name" value="Cadherin_pro"/>
    <property type="match status" value="1"/>
</dbReference>
<dbReference type="PROSITE" id="PS00232">
    <property type="entry name" value="CADHERIN_1"/>
    <property type="match status" value="2"/>
</dbReference>
<comment type="subcellular location">
    <subcellularLocation>
        <location evidence="2">Cell junction</location>
        <location evidence="2">Desmosome</location>
    </subcellularLocation>
    <subcellularLocation>
        <location evidence="1 14">Cell membrane</location>
        <topology evidence="1 14">Single-pass type I membrane protein</topology>
    </subcellularLocation>
</comment>
<feature type="domain" description="Cadherin" evidence="18">
    <location>
        <begin position="505"/>
        <end position="610"/>
    </location>
</feature>
<evidence type="ECO:0000256" key="15">
    <source>
        <dbReference type="RuleBase" id="RU004358"/>
    </source>
</evidence>
<dbReference type="SMART" id="SM00112">
    <property type="entry name" value="CA"/>
    <property type="match status" value="5"/>
</dbReference>